<evidence type="ECO:0000256" key="5">
    <source>
        <dbReference type="ARBA" id="ARBA00023237"/>
    </source>
</evidence>
<evidence type="ECO:0000259" key="7">
    <source>
        <dbReference type="Pfam" id="PF14322"/>
    </source>
</evidence>
<reference evidence="8" key="1">
    <citation type="journal article" date="2022" name="Arch. Microbiol.">
        <title>Bacteroides muris sp. nov. isolated from the cecum of wild-derived house mice.</title>
        <authorList>
            <person name="Fokt H."/>
            <person name="Unni R."/>
            <person name="Repnik U."/>
            <person name="Schmitz R.A."/>
            <person name="Bramkamp M."/>
            <person name="Baines J.F."/>
            <person name="Unterweger D."/>
        </authorList>
    </citation>
    <scope>NUCLEOTIDE SEQUENCE</scope>
    <source>
        <strain evidence="8">KH365_2</strain>
    </source>
</reference>
<comment type="caution">
    <text evidence="8">The sequence shown here is derived from an EMBL/GenBank/DDBJ whole genome shotgun (WGS) entry which is preliminary data.</text>
</comment>
<dbReference type="InterPro" id="IPR033985">
    <property type="entry name" value="SusD-like_N"/>
</dbReference>
<dbReference type="Proteomes" id="UP001143192">
    <property type="component" value="Unassembled WGS sequence"/>
</dbReference>
<dbReference type="SUPFAM" id="SSF48452">
    <property type="entry name" value="TPR-like"/>
    <property type="match status" value="1"/>
</dbReference>
<feature type="domain" description="SusD-like N-terminal" evidence="7">
    <location>
        <begin position="91"/>
        <end position="240"/>
    </location>
</feature>
<dbReference type="EMBL" id="JAMZED010000039">
    <property type="protein sequence ID" value="MCR6505776.1"/>
    <property type="molecule type" value="Genomic_DNA"/>
</dbReference>
<reference evidence="8" key="2">
    <citation type="submission" date="2022-04" db="EMBL/GenBank/DDBJ databases">
        <authorList>
            <person name="Fokt H."/>
            <person name="Baines J."/>
        </authorList>
    </citation>
    <scope>NUCLEOTIDE SEQUENCE</scope>
    <source>
        <strain evidence="8">KH365_2</strain>
    </source>
</reference>
<dbReference type="PROSITE" id="PS51257">
    <property type="entry name" value="PROKAR_LIPOPROTEIN"/>
    <property type="match status" value="1"/>
</dbReference>
<evidence type="ECO:0000259" key="6">
    <source>
        <dbReference type="Pfam" id="PF07980"/>
    </source>
</evidence>
<keyword evidence="4" id="KW-0472">Membrane</keyword>
<dbReference type="Gene3D" id="1.25.40.390">
    <property type="match status" value="1"/>
</dbReference>
<dbReference type="Pfam" id="PF14322">
    <property type="entry name" value="SusD-like_3"/>
    <property type="match status" value="1"/>
</dbReference>
<dbReference type="InterPro" id="IPR011990">
    <property type="entry name" value="TPR-like_helical_dom_sf"/>
</dbReference>
<evidence type="ECO:0000256" key="2">
    <source>
        <dbReference type="ARBA" id="ARBA00006275"/>
    </source>
</evidence>
<feature type="domain" description="RagB/SusD" evidence="6">
    <location>
        <begin position="368"/>
        <end position="484"/>
    </location>
</feature>
<accession>A0A9X2NT47</accession>
<dbReference type="Gene3D" id="1.25.40.900">
    <property type="match status" value="1"/>
</dbReference>
<evidence type="ECO:0000256" key="3">
    <source>
        <dbReference type="ARBA" id="ARBA00022729"/>
    </source>
</evidence>
<gene>
    <name evidence="8" type="ORF">M1B79_14165</name>
</gene>
<name>A0A9X2NT47_9BACE</name>
<comment type="subcellular location">
    <subcellularLocation>
        <location evidence="1">Cell outer membrane</location>
    </subcellularLocation>
</comment>
<dbReference type="InterPro" id="IPR012944">
    <property type="entry name" value="SusD_RagB_dom"/>
</dbReference>
<evidence type="ECO:0000256" key="1">
    <source>
        <dbReference type="ARBA" id="ARBA00004442"/>
    </source>
</evidence>
<dbReference type="RefSeq" id="WP_022402279.1">
    <property type="nucleotide sequence ID" value="NZ_JAMZED010000039.1"/>
</dbReference>
<dbReference type="Pfam" id="PF07980">
    <property type="entry name" value="SusD_RagB"/>
    <property type="match status" value="1"/>
</dbReference>
<dbReference type="Gene3D" id="2.20.20.130">
    <property type="match status" value="1"/>
</dbReference>
<comment type="similarity">
    <text evidence="2">Belongs to the SusD family.</text>
</comment>
<keyword evidence="3" id="KW-0732">Signal</keyword>
<protein>
    <submittedName>
        <fullName evidence="8">RagB/SusD family nutrient uptake outer membrane protein</fullName>
    </submittedName>
</protein>
<keyword evidence="5" id="KW-0998">Cell outer membrane</keyword>
<evidence type="ECO:0000256" key="4">
    <source>
        <dbReference type="ARBA" id="ARBA00023136"/>
    </source>
</evidence>
<evidence type="ECO:0000313" key="9">
    <source>
        <dbReference type="Proteomes" id="UP001143192"/>
    </source>
</evidence>
<organism evidence="8 9">
    <name type="scientific">Bacteroides muris</name>
    <name type="common">ex Fokt et al. 2023</name>
    <dbReference type="NCBI Taxonomy" id="2937417"/>
    <lineage>
        <taxon>Bacteria</taxon>
        <taxon>Pseudomonadati</taxon>
        <taxon>Bacteroidota</taxon>
        <taxon>Bacteroidia</taxon>
        <taxon>Bacteroidales</taxon>
        <taxon>Bacteroidaceae</taxon>
        <taxon>Bacteroides</taxon>
    </lineage>
</organism>
<dbReference type="GO" id="GO:0009279">
    <property type="term" value="C:cell outer membrane"/>
    <property type="evidence" value="ECO:0007669"/>
    <property type="project" value="UniProtKB-SubCell"/>
</dbReference>
<sequence length="492" mass="54534">MKKNILKTFIILALGAGISGCGNSFLETNYYKGIDVETGLSTVDNISTALNGTYYDLFYYYFAGNYAINIGDIPTDISYWNGKTGHFDGIYTYTYTDTDTYLKAIWEYGYKTADNAARVIEASKALYENVAAEEKSELDRCMAEAYALRGYAQLMLVNVYAHQVKVNGTDHSSAPGIVLIDKPIEALSQVSRSTVGQSYEAIVSDFNLAIMHFDAAGGDRQSLVFFNKAAVYGLLARTHLYLEDWDKAMQYAQIALDEKGIAELTYGTAKYKALYNNEASNTESMFALAITQTDNWSANSCGTLWSSYNYSPSPKLQALYGKNDCRTSIFEWDAKSSPTVPIFKAGKFSHYDSGNPAYGTNYIVNAPEMFLIIAEANLKGSNGSLTKAQNALLTVAKRNADITSVSDLPATSDGLMKFLKDERARELFQEGLRLYDLRRWDENAEVYAAKAPTVSFTYTNYKISNLVFPIPSAEINAGFGVEQNDWSSTLPR</sequence>
<keyword evidence="9" id="KW-1185">Reference proteome</keyword>
<dbReference type="AlphaFoldDB" id="A0A9X2NT47"/>
<evidence type="ECO:0000313" key="8">
    <source>
        <dbReference type="EMBL" id="MCR6505776.1"/>
    </source>
</evidence>
<proteinExistence type="inferred from homology"/>